<organism evidence="1 2">
    <name type="scientific">Rhizobium aethiopicum</name>
    <dbReference type="NCBI Taxonomy" id="1138170"/>
    <lineage>
        <taxon>Bacteria</taxon>
        <taxon>Pseudomonadati</taxon>
        <taxon>Pseudomonadota</taxon>
        <taxon>Alphaproteobacteria</taxon>
        <taxon>Hyphomicrobiales</taxon>
        <taxon>Rhizobiaceae</taxon>
        <taxon>Rhizobium/Agrobacterium group</taxon>
        <taxon>Rhizobium</taxon>
    </lineage>
</organism>
<reference evidence="1 2" key="1">
    <citation type="submission" date="2020-08" db="EMBL/GenBank/DDBJ databases">
        <title>Genomic Encyclopedia of Type Strains, Phase IV (KMG-V): Genome sequencing to study the core and pangenomes of soil and plant-associated prokaryotes.</title>
        <authorList>
            <person name="Whitman W."/>
        </authorList>
    </citation>
    <scope>NUCLEOTIDE SEQUENCE [LARGE SCALE GENOMIC DNA]</scope>
    <source>
        <strain evidence="1 2">SEMIA 4074</strain>
    </source>
</reference>
<comment type="caution">
    <text evidence="1">The sequence shown here is derived from an EMBL/GenBank/DDBJ whole genome shotgun (WGS) entry which is preliminary data.</text>
</comment>
<dbReference type="Proteomes" id="UP000524492">
    <property type="component" value="Unassembled WGS sequence"/>
</dbReference>
<dbReference type="RefSeq" id="WP_171049163.1">
    <property type="nucleotide sequence ID" value="NZ_JACIFV010000023.1"/>
</dbReference>
<protein>
    <submittedName>
        <fullName evidence="1">Uncharacterized protein</fullName>
    </submittedName>
</protein>
<accession>A0A7W6VRJ2</accession>
<name>A0A7W6VRJ2_9HYPH</name>
<evidence type="ECO:0000313" key="2">
    <source>
        <dbReference type="Proteomes" id="UP000524492"/>
    </source>
</evidence>
<gene>
    <name evidence="1" type="ORF">GGD53_005061</name>
</gene>
<keyword evidence="2" id="KW-1185">Reference proteome</keyword>
<dbReference type="EMBL" id="JACIFV010000023">
    <property type="protein sequence ID" value="MBB4194878.1"/>
    <property type="molecule type" value="Genomic_DNA"/>
</dbReference>
<sequence length="56" mass="6351">MTNHQQREEIAVTALNAAIAFTCHFGRAPDKRERDLLLHALLQYFAERDAPSATLQ</sequence>
<evidence type="ECO:0000313" key="1">
    <source>
        <dbReference type="EMBL" id="MBB4194878.1"/>
    </source>
</evidence>
<dbReference type="AlphaFoldDB" id="A0A7W6VRJ2"/>
<proteinExistence type="predicted"/>